<dbReference type="InterPro" id="IPR013783">
    <property type="entry name" value="Ig-like_fold"/>
</dbReference>
<gene>
    <name evidence="3" type="ORF">AV274_3970</name>
</gene>
<feature type="signal peptide" evidence="2">
    <location>
        <begin position="1"/>
        <end position="20"/>
    </location>
</feature>
<keyword evidence="1" id="KW-1133">Transmembrane helix</keyword>
<dbReference type="Proteomes" id="UP000078348">
    <property type="component" value="Unassembled WGS sequence"/>
</dbReference>
<sequence>MNSISLIAILVSVAMSTITCEEGQVYVAVTKKCTTDAAEESYVILNGSEVLVTSQRFANNELRTNEYCLPATPNSQYTFRMVDSYASRGDSWASGAWASVAGIYGNVVFKGFMVEKKHENFALSLYYPVMKTQEWKTFASTSSIASNWNTVGFGDSSWTAATMGSTPAMTGTQYFRKTFTGIDNMAAYEYRFNYRYGIIAYVNGNEIFRDHMEEGTVTPTTTSSGAYNNYEYHGVIRPAPEVTVGNNVLAVELHYPTAGENAVEFDAFVAALASSTPVTDTDKCFVYPYATTVTGGGTNPARAADWAKANYMTVSRTKLPVTLTYDLSGPPALFNGVRIWPSGSPAKCPGSFSLSGTASSGAWFPILSVADTSYTSNKYKSFSTSFAQKVYSSYRLDITAIAGESFLYVYEAQMLVCNTPLPTSLTFEPASYSHFAYYQEVNIRPTMRELSNCNIQPALPAGLSLDSATCTVSGKATVGLTMTTFTMTSVMGAASIPGTFTLQISECSSTLVKFLRTYKGSANYETFTVKDQASQEVVLSVSSGQTANQDWSTILCLSGSKYEIDVDSTNYDYWQAKSFLYVDALLLDEEYETIARVRYDAVLGLGTDRIFNAQWAVAPSSMWQYKMGSVPANWLTESGWQTASMGSFPASTNQIQLYKKTFTVASLEDVAGFVISLRYLYGCVIYLNGVEVFRNGVTGALSASSTGLNAYTDLLYHQISLPVKTLVTEDTEAVQYLQQGSNVIAVAIVGQTASQTASVFDCAVRLVGTTYASRVFNSDISASVISGSKTEVTEHYHVTKMNAITCTPNSWMVTFKNDRREWLSSITLYLYYQQGDQQPRQFTLKARNNNQEEWTTLQEVRGMTWSLVGEHKKIWIENDKPYNQYRLENIATGDDTKCEWYLSGIDFGMDAFPAAIPELSYSTPIVLNKNVEMGEVYPNSDYYFDFAITPVLPAGLSLDPTTGKISGTARSEMAATPYTITAKKLGGGSTSTTITLSVEVCTGGKGFITLVALTDTWPYEGSYKLHSGRGVEGEVVQFNTGFRVKSGLNYGDFCMPHGLYTVEVCDASTDGWKNPAGWYLTVDLGAMIIEMNQMPSKVPSVTSVFSSLLPFQIEYDDWKLYNNEQQVAQGWNALDFDDDAWQSVKAAAMGNHMATTVYIRREVEVPSLEDYHVLNVRMKYAGGVVVYFNGRTVARFNLVEEFDRNTEATAPHDASLFSKFHVVLSTVGAVAGKNVMAFEVHRTADQSTIVFDATGVFGVNDCSVVLDTFSVIDASEVNGCTKEDLFDLNPSTFGSIPNEVGSFIEWTVENLEGSKWNAFGLQTNNAVTNFAFTIGGRWEESEEYMEALAVSSQVTKNRERSLWNMPTGVAGFRQFRYEVESIATSKPSINAIVMQYCKPSSSGSCPAIGEYPSVGEGEISPAMCPDGFRGYSYRECHDSVLGDVKTDKCEYKVPSNLAYESNNLEFVMGTEVNSGVPTYRNLVTRFYMQESTPLPEGLTIDEKTGEIVGKPVQEMETGVYTVRAENPKGETYVTITISVRKGYCLPEGVFDGAHVGEVSVYECSKQGNYVGTQKRACVLGEKDGVWEQASGVCVSVVTIVIIVVVVIIVIAVVVLLIVRAARSKKAVGGVKGKKSIASKTTKAVKV</sequence>
<evidence type="ECO:0000256" key="2">
    <source>
        <dbReference type="SAM" id="SignalP"/>
    </source>
</evidence>
<dbReference type="Pfam" id="PF05345">
    <property type="entry name" value="He_PIG"/>
    <property type="match status" value="3"/>
</dbReference>
<keyword evidence="4" id="KW-1185">Reference proteome</keyword>
<feature type="transmembrane region" description="Helical" evidence="1">
    <location>
        <begin position="1596"/>
        <end position="1618"/>
    </location>
</feature>
<protein>
    <submittedName>
        <fullName evidence="3">He_pig domain containing protein</fullName>
    </submittedName>
</protein>
<comment type="caution">
    <text evidence="3">The sequence shown here is derived from an EMBL/GenBank/DDBJ whole genome shotgun (WGS) entry which is preliminary data.</text>
</comment>
<accession>A0A196SBF0</accession>
<keyword evidence="2" id="KW-0732">Signal</keyword>
<keyword evidence="1" id="KW-0812">Transmembrane</keyword>
<dbReference type="Gene3D" id="2.60.40.10">
    <property type="entry name" value="Immunoglobulins"/>
    <property type="match status" value="2"/>
</dbReference>
<keyword evidence="1" id="KW-0472">Membrane</keyword>
<evidence type="ECO:0000313" key="4">
    <source>
        <dbReference type="Proteomes" id="UP000078348"/>
    </source>
</evidence>
<name>A0A196SBF0_BLAHN</name>
<evidence type="ECO:0000256" key="1">
    <source>
        <dbReference type="SAM" id="Phobius"/>
    </source>
</evidence>
<organism evidence="3 4">
    <name type="scientific">Blastocystis sp. subtype 1 (strain ATCC 50177 / NandII)</name>
    <dbReference type="NCBI Taxonomy" id="478820"/>
    <lineage>
        <taxon>Eukaryota</taxon>
        <taxon>Sar</taxon>
        <taxon>Stramenopiles</taxon>
        <taxon>Bigyra</taxon>
        <taxon>Opalozoa</taxon>
        <taxon>Opalinata</taxon>
        <taxon>Blastocystidae</taxon>
        <taxon>Blastocystis</taxon>
    </lineage>
</organism>
<proteinExistence type="predicted"/>
<feature type="chain" id="PRO_5008274506" evidence="2">
    <location>
        <begin position="21"/>
        <end position="1646"/>
    </location>
</feature>
<dbReference type="Gene3D" id="2.60.120.260">
    <property type="entry name" value="Galactose-binding domain-like"/>
    <property type="match status" value="3"/>
</dbReference>
<reference evidence="3 4" key="1">
    <citation type="submission" date="2016-05" db="EMBL/GenBank/DDBJ databases">
        <title>Nuclear genome of Blastocystis sp. subtype 1 NandII.</title>
        <authorList>
            <person name="Gentekaki E."/>
            <person name="Curtis B."/>
            <person name="Stairs C."/>
            <person name="Eme L."/>
            <person name="Herman E."/>
            <person name="Klimes V."/>
            <person name="Arias M.C."/>
            <person name="Elias M."/>
            <person name="Hilliou F."/>
            <person name="Klute M."/>
            <person name="Malik S.-B."/>
            <person name="Pightling A."/>
            <person name="Rachubinski R."/>
            <person name="Salas D."/>
            <person name="Schlacht A."/>
            <person name="Suga H."/>
            <person name="Archibald J."/>
            <person name="Ball S.G."/>
            <person name="Clark G."/>
            <person name="Dacks J."/>
            <person name="Van Der Giezen M."/>
            <person name="Tsaousis A."/>
            <person name="Roger A."/>
        </authorList>
    </citation>
    <scope>NUCLEOTIDE SEQUENCE [LARGE SCALE GENOMIC DNA]</scope>
    <source>
        <strain evidence="4">ATCC 50177 / NandII</strain>
    </source>
</reference>
<dbReference type="EMBL" id="LXWW01000255">
    <property type="protein sequence ID" value="OAO14380.1"/>
    <property type="molecule type" value="Genomic_DNA"/>
</dbReference>
<evidence type="ECO:0000313" key="3">
    <source>
        <dbReference type="EMBL" id="OAO14380.1"/>
    </source>
</evidence>